<proteinExistence type="predicted"/>
<dbReference type="PANTHER" id="PTHR33678:SF1">
    <property type="entry name" value="BLL1576 PROTEIN"/>
    <property type="match status" value="1"/>
</dbReference>
<feature type="domain" description="Transposase IS66 central" evidence="1">
    <location>
        <begin position="2"/>
        <end position="72"/>
    </location>
</feature>
<dbReference type="Proteomes" id="UP000321960">
    <property type="component" value="Unassembled WGS sequence"/>
</dbReference>
<evidence type="ECO:0000259" key="1">
    <source>
        <dbReference type="Pfam" id="PF03050"/>
    </source>
</evidence>
<gene>
    <name evidence="3" type="ORF">GCM10007888_28660</name>
    <name evidence="2" type="ORF">MOX02_54130</name>
</gene>
<dbReference type="EMBL" id="BJZU01000150">
    <property type="protein sequence ID" value="GEP07375.1"/>
    <property type="molecule type" value="Genomic_DNA"/>
</dbReference>
<reference evidence="3" key="1">
    <citation type="journal article" date="2014" name="Int. J. Syst. Evol. Microbiol.">
        <title>Complete genome of a new Firmicutes species belonging to the dominant human colonic microbiota ('Ruminococcus bicirculans') reveals two chromosomes and a selective capacity to utilize plant glucans.</title>
        <authorList>
            <consortium name="NISC Comparative Sequencing Program"/>
            <person name="Wegmann U."/>
            <person name="Louis P."/>
            <person name="Goesmann A."/>
            <person name="Henrissat B."/>
            <person name="Duncan S.H."/>
            <person name="Flint H.J."/>
        </authorList>
    </citation>
    <scope>NUCLEOTIDE SEQUENCE</scope>
    <source>
        <strain evidence="3">NBRC 107715</strain>
    </source>
</reference>
<sequence>MLRPVHARLLEHLRASGKLFADETTAPVLDPGRGRTKTGRLWAYAWDDRPWGGTDPPGHVYLYASDRTAERPLGQARHRYLATQ</sequence>
<dbReference type="InterPro" id="IPR004291">
    <property type="entry name" value="Transposase_IS66_central"/>
</dbReference>
<dbReference type="EMBL" id="BSPK01000039">
    <property type="protein sequence ID" value="GLS64485.1"/>
    <property type="molecule type" value="Genomic_DNA"/>
</dbReference>
<dbReference type="Proteomes" id="UP001156856">
    <property type="component" value="Unassembled WGS sequence"/>
</dbReference>
<accession>A0A512JBV2</accession>
<evidence type="ECO:0000313" key="2">
    <source>
        <dbReference type="EMBL" id="GEP07375.1"/>
    </source>
</evidence>
<comment type="caution">
    <text evidence="2">The sequence shown here is derived from an EMBL/GenBank/DDBJ whole genome shotgun (WGS) entry which is preliminary data.</text>
</comment>
<reference evidence="3" key="4">
    <citation type="submission" date="2023-01" db="EMBL/GenBank/DDBJ databases">
        <title>Draft genome sequence of Methylobacterium oxalidis strain NBRC 107715.</title>
        <authorList>
            <person name="Sun Q."/>
            <person name="Mori K."/>
        </authorList>
    </citation>
    <scope>NUCLEOTIDE SEQUENCE</scope>
    <source>
        <strain evidence="3">NBRC 107715</strain>
    </source>
</reference>
<evidence type="ECO:0000313" key="3">
    <source>
        <dbReference type="EMBL" id="GLS64485.1"/>
    </source>
</evidence>
<dbReference type="InterPro" id="IPR052344">
    <property type="entry name" value="Transposase-related"/>
</dbReference>
<evidence type="ECO:0000313" key="5">
    <source>
        <dbReference type="Proteomes" id="UP001156856"/>
    </source>
</evidence>
<reference evidence="5" key="2">
    <citation type="journal article" date="2019" name="Int. J. Syst. Evol. Microbiol.">
        <title>The Global Catalogue of Microorganisms (GCM) 10K type strain sequencing project: providing services to taxonomists for standard genome sequencing and annotation.</title>
        <authorList>
            <consortium name="The Broad Institute Genomics Platform"/>
            <consortium name="The Broad Institute Genome Sequencing Center for Infectious Disease"/>
            <person name="Wu L."/>
            <person name="Ma J."/>
        </authorList>
    </citation>
    <scope>NUCLEOTIDE SEQUENCE [LARGE SCALE GENOMIC DNA]</scope>
    <source>
        <strain evidence="5">NBRC 107715</strain>
    </source>
</reference>
<organism evidence="2 4">
    <name type="scientific">Methylobacterium oxalidis</name>
    <dbReference type="NCBI Taxonomy" id="944322"/>
    <lineage>
        <taxon>Bacteria</taxon>
        <taxon>Pseudomonadati</taxon>
        <taxon>Pseudomonadota</taxon>
        <taxon>Alphaproteobacteria</taxon>
        <taxon>Hyphomicrobiales</taxon>
        <taxon>Methylobacteriaceae</taxon>
        <taxon>Methylobacterium</taxon>
    </lineage>
</organism>
<dbReference type="Pfam" id="PF03050">
    <property type="entry name" value="DDE_Tnp_IS66"/>
    <property type="match status" value="1"/>
</dbReference>
<dbReference type="PANTHER" id="PTHR33678">
    <property type="entry name" value="BLL1576 PROTEIN"/>
    <property type="match status" value="1"/>
</dbReference>
<name>A0A512JBV2_9HYPH</name>
<evidence type="ECO:0000313" key="4">
    <source>
        <dbReference type="Proteomes" id="UP000321960"/>
    </source>
</evidence>
<reference evidence="2 4" key="3">
    <citation type="submission" date="2019-07" db="EMBL/GenBank/DDBJ databases">
        <title>Whole genome shotgun sequence of Methylobacterium oxalidis NBRC 107715.</title>
        <authorList>
            <person name="Hosoyama A."/>
            <person name="Uohara A."/>
            <person name="Ohji S."/>
            <person name="Ichikawa N."/>
        </authorList>
    </citation>
    <scope>NUCLEOTIDE SEQUENCE [LARGE SCALE GENOMIC DNA]</scope>
    <source>
        <strain evidence="2 4">NBRC 107715</strain>
    </source>
</reference>
<protein>
    <recommendedName>
        <fullName evidence="1">Transposase IS66 central domain-containing protein</fullName>
    </recommendedName>
</protein>
<keyword evidence="5" id="KW-1185">Reference proteome</keyword>
<dbReference type="AlphaFoldDB" id="A0A512JBV2"/>